<dbReference type="OrthoDB" id="408631at2759"/>
<dbReference type="InterPro" id="IPR019826">
    <property type="entry name" value="Carboxylesterase_B_AS"/>
</dbReference>
<keyword evidence="2 3" id="KW-0378">Hydrolase</keyword>
<sequence length="54" mass="5875">MMDQLLAMEWVQSYISLFGGDKDRVTVAGCSAGAGCLVNRLISRRLRIGSFHSG</sequence>
<name>A0A9P8CGG1_9HELO</name>
<dbReference type="PROSITE" id="PS00122">
    <property type="entry name" value="CARBOXYLESTERASE_B_1"/>
    <property type="match status" value="1"/>
</dbReference>
<evidence type="ECO:0000259" key="4">
    <source>
        <dbReference type="Pfam" id="PF00135"/>
    </source>
</evidence>
<dbReference type="SUPFAM" id="SSF53474">
    <property type="entry name" value="alpha/beta-Hydrolases"/>
    <property type="match status" value="1"/>
</dbReference>
<proteinExistence type="inferred from homology"/>
<dbReference type="Gene3D" id="3.40.50.1820">
    <property type="entry name" value="alpha/beta hydrolase"/>
    <property type="match status" value="1"/>
</dbReference>
<dbReference type="Proteomes" id="UP000887226">
    <property type="component" value="Unassembled WGS sequence"/>
</dbReference>
<dbReference type="InterPro" id="IPR029058">
    <property type="entry name" value="AB_hydrolase_fold"/>
</dbReference>
<feature type="domain" description="Carboxylesterase type B" evidence="4">
    <location>
        <begin position="1"/>
        <end position="52"/>
    </location>
</feature>
<dbReference type="GO" id="GO:0016787">
    <property type="term" value="F:hydrolase activity"/>
    <property type="evidence" value="ECO:0007669"/>
    <property type="project" value="UniProtKB-KW"/>
</dbReference>
<evidence type="ECO:0000256" key="3">
    <source>
        <dbReference type="RuleBase" id="RU361235"/>
    </source>
</evidence>
<dbReference type="AlphaFoldDB" id="A0A9P8CGG1"/>
<organism evidence="5 6">
    <name type="scientific">Calycina marina</name>
    <dbReference type="NCBI Taxonomy" id="1763456"/>
    <lineage>
        <taxon>Eukaryota</taxon>
        <taxon>Fungi</taxon>
        <taxon>Dikarya</taxon>
        <taxon>Ascomycota</taxon>
        <taxon>Pezizomycotina</taxon>
        <taxon>Leotiomycetes</taxon>
        <taxon>Helotiales</taxon>
        <taxon>Pezizellaceae</taxon>
        <taxon>Calycina</taxon>
    </lineage>
</organism>
<dbReference type="InterPro" id="IPR002018">
    <property type="entry name" value="CarbesteraseB"/>
</dbReference>
<dbReference type="Pfam" id="PF00135">
    <property type="entry name" value="COesterase"/>
    <property type="match status" value="1"/>
</dbReference>
<dbReference type="PANTHER" id="PTHR43142">
    <property type="entry name" value="CARBOXYLIC ESTER HYDROLASE"/>
    <property type="match status" value="1"/>
</dbReference>
<protein>
    <recommendedName>
        <fullName evidence="3">Carboxylic ester hydrolase</fullName>
        <ecNumber evidence="3">3.1.1.-</ecNumber>
    </recommendedName>
</protein>
<dbReference type="EC" id="3.1.1.-" evidence="3"/>
<dbReference type="EMBL" id="MU253908">
    <property type="protein sequence ID" value="KAG9244411.1"/>
    <property type="molecule type" value="Genomic_DNA"/>
</dbReference>
<comment type="caution">
    <text evidence="5">The sequence shown here is derived from an EMBL/GenBank/DDBJ whole genome shotgun (WGS) entry which is preliminary data.</text>
</comment>
<accession>A0A9P8CGG1</accession>
<reference evidence="5" key="1">
    <citation type="journal article" date="2021" name="IMA Fungus">
        <title>Genomic characterization of three marine fungi, including Emericellopsis atlantica sp. nov. with signatures of a generalist lifestyle and marine biomass degradation.</title>
        <authorList>
            <person name="Hagestad O.C."/>
            <person name="Hou L."/>
            <person name="Andersen J.H."/>
            <person name="Hansen E.H."/>
            <person name="Altermark B."/>
            <person name="Li C."/>
            <person name="Kuhnert E."/>
            <person name="Cox R.J."/>
            <person name="Crous P.W."/>
            <person name="Spatafora J.W."/>
            <person name="Lail K."/>
            <person name="Amirebrahimi M."/>
            <person name="Lipzen A."/>
            <person name="Pangilinan J."/>
            <person name="Andreopoulos W."/>
            <person name="Hayes R.D."/>
            <person name="Ng V."/>
            <person name="Grigoriev I.V."/>
            <person name="Jackson S.A."/>
            <person name="Sutton T.D.S."/>
            <person name="Dobson A.D.W."/>
            <person name="Rama T."/>
        </authorList>
    </citation>
    <scope>NUCLEOTIDE SEQUENCE</scope>
    <source>
        <strain evidence="5">TRa3180A</strain>
    </source>
</reference>
<comment type="similarity">
    <text evidence="1 3">Belongs to the type-B carboxylesterase/lipase family.</text>
</comment>
<evidence type="ECO:0000256" key="2">
    <source>
        <dbReference type="ARBA" id="ARBA00022801"/>
    </source>
</evidence>
<keyword evidence="6" id="KW-1185">Reference proteome</keyword>
<evidence type="ECO:0000313" key="6">
    <source>
        <dbReference type="Proteomes" id="UP000887226"/>
    </source>
</evidence>
<evidence type="ECO:0000256" key="1">
    <source>
        <dbReference type="ARBA" id="ARBA00005964"/>
    </source>
</evidence>
<evidence type="ECO:0000313" key="5">
    <source>
        <dbReference type="EMBL" id="KAG9244411.1"/>
    </source>
</evidence>
<gene>
    <name evidence="5" type="ORF">BJ878DRAFT_72526</name>
</gene>
<dbReference type="PANTHER" id="PTHR43142:SF1">
    <property type="entry name" value="CARBOXYLIC ESTER HYDROLASE"/>
    <property type="match status" value="1"/>
</dbReference>